<evidence type="ECO:0000256" key="1">
    <source>
        <dbReference type="ARBA" id="ARBA00004123"/>
    </source>
</evidence>
<dbReference type="PROSITE" id="PS00036">
    <property type="entry name" value="BZIP_BASIC"/>
    <property type="match status" value="1"/>
</dbReference>
<evidence type="ECO:0000256" key="2">
    <source>
        <dbReference type="ARBA" id="ARBA00023242"/>
    </source>
</evidence>
<dbReference type="InterPro" id="IPR050936">
    <property type="entry name" value="AP-1-like"/>
</dbReference>
<dbReference type="Pfam" id="PF00170">
    <property type="entry name" value="bZIP_1"/>
    <property type="match status" value="1"/>
</dbReference>
<dbReference type="OrthoDB" id="4940293at2759"/>
<feature type="coiled-coil region" evidence="3">
    <location>
        <begin position="126"/>
        <end position="153"/>
    </location>
</feature>
<dbReference type="RefSeq" id="XP_043168582.1">
    <property type="nucleotide sequence ID" value="XM_043312647.1"/>
</dbReference>
<dbReference type="GO" id="GO:0000976">
    <property type="term" value="F:transcription cis-regulatory region binding"/>
    <property type="evidence" value="ECO:0007669"/>
    <property type="project" value="InterPro"/>
</dbReference>
<name>A0A8J2N1D2_9PLEO</name>
<protein>
    <recommendedName>
        <fullName evidence="4">BZIP domain-containing protein</fullName>
    </recommendedName>
</protein>
<dbReference type="PANTHER" id="PTHR40621">
    <property type="entry name" value="TRANSCRIPTION FACTOR KAPC-RELATED"/>
    <property type="match status" value="1"/>
</dbReference>
<keyword evidence="6" id="KW-1185">Reference proteome</keyword>
<keyword evidence="2" id="KW-0539">Nucleus</keyword>
<evidence type="ECO:0000313" key="5">
    <source>
        <dbReference type="EMBL" id="CAG5158194.1"/>
    </source>
</evidence>
<dbReference type="GO" id="GO:0001228">
    <property type="term" value="F:DNA-binding transcription activator activity, RNA polymerase II-specific"/>
    <property type="evidence" value="ECO:0007669"/>
    <property type="project" value="TreeGrafter"/>
</dbReference>
<accession>A0A8J2N1D2</accession>
<dbReference type="EMBL" id="CAJRGZ010000018">
    <property type="protein sequence ID" value="CAG5158194.1"/>
    <property type="molecule type" value="Genomic_DNA"/>
</dbReference>
<dbReference type="InterPro" id="IPR046347">
    <property type="entry name" value="bZIP_sf"/>
</dbReference>
<dbReference type="PANTHER" id="PTHR40621:SF8">
    <property type="entry name" value="AP-1-LIKE TRANSCRIPTION FACTOR YAP3"/>
    <property type="match status" value="1"/>
</dbReference>
<dbReference type="GeneID" id="67016765"/>
<evidence type="ECO:0000259" key="4">
    <source>
        <dbReference type="PROSITE" id="PS50217"/>
    </source>
</evidence>
<comment type="caution">
    <text evidence="5">The sequence shown here is derived from an EMBL/GenBank/DDBJ whole genome shotgun (WGS) entry which is preliminary data.</text>
</comment>
<dbReference type="SMART" id="SM00338">
    <property type="entry name" value="BRLZ"/>
    <property type="match status" value="1"/>
</dbReference>
<organism evidence="5 6">
    <name type="scientific">Alternaria atra</name>
    <dbReference type="NCBI Taxonomy" id="119953"/>
    <lineage>
        <taxon>Eukaryota</taxon>
        <taxon>Fungi</taxon>
        <taxon>Dikarya</taxon>
        <taxon>Ascomycota</taxon>
        <taxon>Pezizomycotina</taxon>
        <taxon>Dothideomycetes</taxon>
        <taxon>Pleosporomycetidae</taxon>
        <taxon>Pleosporales</taxon>
        <taxon>Pleosporineae</taxon>
        <taxon>Pleosporaceae</taxon>
        <taxon>Alternaria</taxon>
        <taxon>Alternaria sect. Ulocladioides</taxon>
    </lineage>
</organism>
<dbReference type="CDD" id="cd14688">
    <property type="entry name" value="bZIP_YAP"/>
    <property type="match status" value="1"/>
</dbReference>
<reference evidence="5" key="1">
    <citation type="submission" date="2021-05" db="EMBL/GenBank/DDBJ databases">
        <authorList>
            <person name="Stam R."/>
        </authorList>
    </citation>
    <scope>NUCLEOTIDE SEQUENCE</scope>
    <source>
        <strain evidence="5">CS162</strain>
    </source>
</reference>
<comment type="subcellular location">
    <subcellularLocation>
        <location evidence="1">Nucleus</location>
    </subcellularLocation>
</comment>
<evidence type="ECO:0000313" key="6">
    <source>
        <dbReference type="Proteomes" id="UP000676310"/>
    </source>
</evidence>
<keyword evidence="3" id="KW-0175">Coiled coil</keyword>
<proteinExistence type="predicted"/>
<gene>
    <name evidence="5" type="ORF">ALTATR162_LOCUS5031</name>
</gene>
<feature type="domain" description="BZIP" evidence="4">
    <location>
        <begin position="108"/>
        <end position="171"/>
    </location>
</feature>
<dbReference type="AlphaFoldDB" id="A0A8J2N1D2"/>
<dbReference type="Proteomes" id="UP000676310">
    <property type="component" value="Unassembled WGS sequence"/>
</dbReference>
<dbReference type="PROSITE" id="PS50217">
    <property type="entry name" value="BZIP"/>
    <property type="match status" value="1"/>
</dbReference>
<sequence length="301" mass="33639">MKSTYFDALQQPYHHFTSTMSDPFAHVGVDPVTIRSIEPLDDAALIPGAYDAFTLYGPPTLPLYPTQDATEHTVMPVGRVDSKAREGVEDGITSKTSRSGKEKALTITPAQKRRKAQNRAAQKAFRERKERHVRDLEARISAFEKSSHSLQSENEWLRLALQCVRSETESLCDTLSLFPSSSSTVSVSCLLPDTDVYLPYEESSYKKSNMQPPDNGSVAKAADKEHAASRCKVKCKEVSFAQAWDLVQSHPLVKQGLVRVVDVYERLRGALKCNGHDFVFEESTIWQVIEDLRQSGGDELM</sequence>
<dbReference type="InterPro" id="IPR004827">
    <property type="entry name" value="bZIP"/>
</dbReference>
<evidence type="ECO:0000256" key="3">
    <source>
        <dbReference type="SAM" id="Coils"/>
    </source>
</evidence>
<dbReference type="Gene3D" id="1.10.238.100">
    <property type="entry name" value="YAP1 redox domain. Chain B"/>
    <property type="match status" value="1"/>
</dbReference>
<dbReference type="Gene3D" id="1.20.5.170">
    <property type="match status" value="1"/>
</dbReference>
<dbReference type="GO" id="GO:0090575">
    <property type="term" value="C:RNA polymerase II transcription regulator complex"/>
    <property type="evidence" value="ECO:0007669"/>
    <property type="project" value="TreeGrafter"/>
</dbReference>
<dbReference type="SUPFAM" id="SSF57959">
    <property type="entry name" value="Leucine zipper domain"/>
    <property type="match status" value="1"/>
</dbReference>